<evidence type="ECO:0000313" key="3">
    <source>
        <dbReference type="EMBL" id="CAG7653911.1"/>
    </source>
</evidence>
<dbReference type="RefSeq" id="WP_218101832.1">
    <property type="nucleotide sequence ID" value="NZ_CAJVCE010000021.1"/>
</dbReference>
<evidence type="ECO:0008006" key="5">
    <source>
        <dbReference type="Google" id="ProtNLM"/>
    </source>
</evidence>
<feature type="domain" description="Transcription regulator PadR C-terminal" evidence="2">
    <location>
        <begin position="95"/>
        <end position="176"/>
    </location>
</feature>
<dbReference type="Pfam" id="PF10400">
    <property type="entry name" value="Vir_act_alpha_C"/>
    <property type="match status" value="1"/>
</dbReference>
<dbReference type="Pfam" id="PF03551">
    <property type="entry name" value="PadR"/>
    <property type="match status" value="1"/>
</dbReference>
<proteinExistence type="predicted"/>
<evidence type="ECO:0000259" key="1">
    <source>
        <dbReference type="Pfam" id="PF03551"/>
    </source>
</evidence>
<dbReference type="PANTHER" id="PTHR43252:SF4">
    <property type="entry name" value="TRANSCRIPTIONAL REGULATORY PROTEIN"/>
    <property type="match status" value="1"/>
</dbReference>
<accession>A0ABM8VQF6</accession>
<gene>
    <name evidence="3" type="ORF">PAECIP111802_05619</name>
</gene>
<reference evidence="3 4" key="1">
    <citation type="submission" date="2021-06" db="EMBL/GenBank/DDBJ databases">
        <authorList>
            <person name="Criscuolo A."/>
        </authorList>
    </citation>
    <scope>NUCLEOTIDE SEQUENCE [LARGE SCALE GENOMIC DNA]</scope>
    <source>
        <strain evidence="4">CIP 111802</strain>
    </source>
</reference>
<comment type="caution">
    <text evidence="3">The sequence shown here is derived from an EMBL/GenBank/DDBJ whole genome shotgun (WGS) entry which is preliminary data.</text>
</comment>
<feature type="domain" description="Transcription regulator PadR N-terminal" evidence="1">
    <location>
        <begin position="8"/>
        <end position="82"/>
    </location>
</feature>
<keyword evidence="4" id="KW-1185">Reference proteome</keyword>
<dbReference type="Proteomes" id="UP000730618">
    <property type="component" value="Unassembled WGS sequence"/>
</dbReference>
<dbReference type="InterPro" id="IPR005149">
    <property type="entry name" value="Tscrpt_reg_PadR_N"/>
</dbReference>
<organism evidence="3 4">
    <name type="scientific">Paenibacillus allorhizosphaerae</name>
    <dbReference type="NCBI Taxonomy" id="2849866"/>
    <lineage>
        <taxon>Bacteria</taxon>
        <taxon>Bacillati</taxon>
        <taxon>Bacillota</taxon>
        <taxon>Bacilli</taxon>
        <taxon>Bacillales</taxon>
        <taxon>Paenibacillaceae</taxon>
        <taxon>Paenibacillus</taxon>
    </lineage>
</organism>
<dbReference type="EMBL" id="CAJVCE010000021">
    <property type="protein sequence ID" value="CAG7653911.1"/>
    <property type="molecule type" value="Genomic_DNA"/>
</dbReference>
<dbReference type="InterPro" id="IPR018309">
    <property type="entry name" value="Tscrpt_reg_PadR_C"/>
</dbReference>
<evidence type="ECO:0000259" key="2">
    <source>
        <dbReference type="Pfam" id="PF10400"/>
    </source>
</evidence>
<evidence type="ECO:0000313" key="4">
    <source>
        <dbReference type="Proteomes" id="UP000730618"/>
    </source>
</evidence>
<protein>
    <recommendedName>
        <fullName evidence="5">PadR family transcriptional regulator</fullName>
    </recommendedName>
</protein>
<dbReference type="PANTHER" id="PTHR43252">
    <property type="entry name" value="TRANSCRIPTIONAL REGULATOR YQJI"/>
    <property type="match status" value="1"/>
</dbReference>
<name>A0ABM8VQF6_9BACL</name>
<sequence length="183" mass="21482">MSSIQYALLSLLAREQLSGYDMKQQMNGRINFFYKINNNQLYPTLSKLESEGYIQLQSHERESYRPAKKIYKITEKGIESLKAWVVEPSEPGAWDEFLLKQYSSWLVEPEVMLAQLAERRKEHEARLGQYTAKVALLRGQEERITADHPLFSSIAVIEMGILFERGYIEWCDKMIGWLRENRI</sequence>